<keyword evidence="3" id="KW-1185">Reference proteome</keyword>
<accession>A0A840I6N0</accession>
<dbReference type="SUPFAM" id="SSF50475">
    <property type="entry name" value="FMN-binding split barrel"/>
    <property type="match status" value="1"/>
</dbReference>
<comment type="caution">
    <text evidence="2">The sequence shown here is derived from an EMBL/GenBank/DDBJ whole genome shotgun (WGS) entry which is preliminary data.</text>
</comment>
<dbReference type="AlphaFoldDB" id="A0A840I6N0"/>
<dbReference type="RefSeq" id="WP_183818966.1">
    <property type="nucleotide sequence ID" value="NZ_JACHOB010000005.1"/>
</dbReference>
<sequence length="167" mass="19123">MVDLKETREAPEKQFWEEVKKVRAGMLGVKGLPDHMQPMSPREEPEAKKLWFYLHNDSDLCKQVQAGHAEAHFCVVGKDHDYHACAKGTLRENKDPAKVDQFWDPIVAAWFEHGKEDPRMTLIEMTLEHAAIWGSTDSSTRFGWEIAKSNLMDDKVPDVGVRTDVTF</sequence>
<feature type="domain" description="General stress protein FMN-binding split barrel" evidence="1">
    <location>
        <begin position="12"/>
        <end position="155"/>
    </location>
</feature>
<protein>
    <submittedName>
        <fullName evidence="2">General stress protein 26</fullName>
    </submittedName>
</protein>
<dbReference type="PANTHER" id="PTHR34818:SF1">
    <property type="entry name" value="PROTEIN BLI-3"/>
    <property type="match status" value="1"/>
</dbReference>
<dbReference type="InterPro" id="IPR052917">
    <property type="entry name" value="Stress-Dev_Protein"/>
</dbReference>
<dbReference type="InterPro" id="IPR012349">
    <property type="entry name" value="Split_barrel_FMN-bd"/>
</dbReference>
<dbReference type="Proteomes" id="UP000563524">
    <property type="component" value="Unassembled WGS sequence"/>
</dbReference>
<evidence type="ECO:0000259" key="1">
    <source>
        <dbReference type="Pfam" id="PF16242"/>
    </source>
</evidence>
<dbReference type="Gene3D" id="2.30.110.10">
    <property type="entry name" value="Electron Transport, Fmn-binding Protein, Chain A"/>
    <property type="match status" value="1"/>
</dbReference>
<dbReference type="Pfam" id="PF16242">
    <property type="entry name" value="Pyrid_ox_like"/>
    <property type="match status" value="1"/>
</dbReference>
<proteinExistence type="predicted"/>
<dbReference type="InterPro" id="IPR038725">
    <property type="entry name" value="YdaG_split_barrel_FMN-bd"/>
</dbReference>
<dbReference type="EMBL" id="JACHOB010000005">
    <property type="protein sequence ID" value="MBB4659911.1"/>
    <property type="molecule type" value="Genomic_DNA"/>
</dbReference>
<gene>
    <name evidence="2" type="ORF">GGQ59_002452</name>
</gene>
<organism evidence="2 3">
    <name type="scientific">Parvularcula dongshanensis</name>
    <dbReference type="NCBI Taxonomy" id="1173995"/>
    <lineage>
        <taxon>Bacteria</taxon>
        <taxon>Pseudomonadati</taxon>
        <taxon>Pseudomonadota</taxon>
        <taxon>Alphaproteobacteria</taxon>
        <taxon>Parvularculales</taxon>
        <taxon>Parvularculaceae</taxon>
        <taxon>Parvularcula</taxon>
    </lineage>
</organism>
<reference evidence="2 3" key="1">
    <citation type="submission" date="2020-08" db="EMBL/GenBank/DDBJ databases">
        <title>Genomic Encyclopedia of Type Strains, Phase IV (KMG-IV): sequencing the most valuable type-strain genomes for metagenomic binning, comparative biology and taxonomic classification.</title>
        <authorList>
            <person name="Goeker M."/>
        </authorList>
    </citation>
    <scope>NUCLEOTIDE SEQUENCE [LARGE SCALE GENOMIC DNA]</scope>
    <source>
        <strain evidence="2 3">DSM 102850</strain>
    </source>
</reference>
<evidence type="ECO:0000313" key="2">
    <source>
        <dbReference type="EMBL" id="MBB4659911.1"/>
    </source>
</evidence>
<evidence type="ECO:0000313" key="3">
    <source>
        <dbReference type="Proteomes" id="UP000563524"/>
    </source>
</evidence>
<name>A0A840I6N0_9PROT</name>
<dbReference type="PANTHER" id="PTHR34818">
    <property type="entry name" value="PROTEIN BLI-3"/>
    <property type="match status" value="1"/>
</dbReference>